<evidence type="ECO:0000313" key="6">
    <source>
        <dbReference type="Proteomes" id="UP001243212"/>
    </source>
</evidence>
<dbReference type="EMBL" id="JAUSQX010000001">
    <property type="protein sequence ID" value="MDP9805828.1"/>
    <property type="molecule type" value="Genomic_DNA"/>
</dbReference>
<dbReference type="GO" id="GO:0160151">
    <property type="term" value="F:tRNA pseudouridine(32) synthase activity"/>
    <property type="evidence" value="ECO:0007669"/>
    <property type="project" value="UniProtKB-EC"/>
</dbReference>
<dbReference type="Gene3D" id="3.30.2350.10">
    <property type="entry name" value="Pseudouridine synthase"/>
    <property type="match status" value="1"/>
</dbReference>
<dbReference type="PANTHER" id="PTHR21600">
    <property type="entry name" value="MITOCHONDRIAL RNA PSEUDOURIDINE SYNTHASE"/>
    <property type="match status" value="1"/>
</dbReference>
<gene>
    <name evidence="5" type="ORF">J2S70_000410</name>
</gene>
<evidence type="ECO:0000313" key="5">
    <source>
        <dbReference type="EMBL" id="MDP9805828.1"/>
    </source>
</evidence>
<dbReference type="Pfam" id="PF00849">
    <property type="entry name" value="PseudoU_synth_2"/>
    <property type="match status" value="1"/>
</dbReference>
<dbReference type="PANTHER" id="PTHR21600:SF84">
    <property type="entry name" value="PSEUDOURIDINE SYNTHASE RSUA_RLUA-LIKE DOMAIN-CONTAINING PROTEIN"/>
    <property type="match status" value="1"/>
</dbReference>
<reference evidence="5 6" key="1">
    <citation type="submission" date="2023-07" db="EMBL/GenBank/DDBJ databases">
        <title>Sequencing the genomes of 1000 actinobacteria strains.</title>
        <authorList>
            <person name="Klenk H.-P."/>
        </authorList>
    </citation>
    <scope>NUCLEOTIDE SEQUENCE [LARGE SCALE GENOMIC DNA]</scope>
    <source>
        <strain evidence="5 6">DSM 17163</strain>
    </source>
</reference>
<sequence>MSRRRPRSQRRSERQRELRPAFRAGVNASPVMLPDADFACLGEWARERFGESGRKLFERGDIFFDFSAPARADDPYRAGERVWIFRPVPDEPDEPIVLEVVHRAERFVVVDKPHGIATIPRGMYVAKTVTVAARRQFHNDDVVAAHRLDAETAGLVLLTGEPAWRGPYQDLFARREVHKVYFAVAPAVDMRTVAAGRARVACDEYGDGWATVDLRIEREAGAIAVDVVDGEPNSRTHIRMVRELGDGLALYELHPISGRLHQLRATMNHLGAPIVGDPLYPDVLSLEATAARDLPTQLLAAQLAFRDPVDGTDVVVKTRRTLALAPELVV</sequence>
<comment type="catalytic activity">
    <reaction evidence="1">
        <text>a uridine in RNA = a pseudouridine in RNA</text>
        <dbReference type="Rhea" id="RHEA:48348"/>
        <dbReference type="Rhea" id="RHEA-COMP:12068"/>
        <dbReference type="Rhea" id="RHEA-COMP:12069"/>
        <dbReference type="ChEBI" id="CHEBI:65314"/>
        <dbReference type="ChEBI" id="CHEBI:65315"/>
    </reaction>
</comment>
<evidence type="ECO:0000256" key="1">
    <source>
        <dbReference type="ARBA" id="ARBA00000073"/>
    </source>
</evidence>
<organism evidence="5 6">
    <name type="scientific">Trueperella bonasi</name>
    <dbReference type="NCBI Taxonomy" id="312286"/>
    <lineage>
        <taxon>Bacteria</taxon>
        <taxon>Bacillati</taxon>
        <taxon>Actinomycetota</taxon>
        <taxon>Actinomycetes</taxon>
        <taxon>Actinomycetales</taxon>
        <taxon>Actinomycetaceae</taxon>
        <taxon>Trueperella</taxon>
    </lineage>
</organism>
<protein>
    <recommendedName>
        <fullName evidence="2">RNA pseudouridylate synthase</fullName>
    </recommendedName>
    <alternativeName>
        <fullName evidence="3">RNA-uridine isomerase</fullName>
    </alternativeName>
</protein>
<dbReference type="RefSeq" id="WP_307682086.1">
    <property type="nucleotide sequence ID" value="NZ_JAUSQX010000001.1"/>
</dbReference>
<dbReference type="Proteomes" id="UP001243212">
    <property type="component" value="Unassembled WGS sequence"/>
</dbReference>
<evidence type="ECO:0000256" key="2">
    <source>
        <dbReference type="ARBA" id="ARBA00031870"/>
    </source>
</evidence>
<dbReference type="GO" id="GO:0160142">
    <property type="term" value="F:23S rRNA pseudouridine(746) synthase activity"/>
    <property type="evidence" value="ECO:0007669"/>
    <property type="project" value="UniProtKB-EC"/>
</dbReference>
<feature type="domain" description="Pseudouridine synthase RsuA/RluA-like" evidence="4">
    <location>
        <begin position="107"/>
        <end position="269"/>
    </location>
</feature>
<keyword evidence="6" id="KW-1185">Reference proteome</keyword>
<dbReference type="InterPro" id="IPR020103">
    <property type="entry name" value="PsdUridine_synth_cat_dom_sf"/>
</dbReference>
<name>A0ABT9NFK5_9ACTO</name>
<accession>A0ABT9NFK5</accession>
<evidence type="ECO:0000256" key="3">
    <source>
        <dbReference type="ARBA" id="ARBA00033164"/>
    </source>
</evidence>
<proteinExistence type="predicted"/>
<evidence type="ECO:0000259" key="4">
    <source>
        <dbReference type="Pfam" id="PF00849"/>
    </source>
</evidence>
<dbReference type="InterPro" id="IPR006145">
    <property type="entry name" value="PsdUridine_synth_RsuA/RluA"/>
</dbReference>
<dbReference type="SUPFAM" id="SSF55120">
    <property type="entry name" value="Pseudouridine synthase"/>
    <property type="match status" value="1"/>
</dbReference>
<keyword evidence="5" id="KW-0413">Isomerase</keyword>
<dbReference type="InterPro" id="IPR050188">
    <property type="entry name" value="RluA_PseudoU_synthase"/>
</dbReference>
<comment type="caution">
    <text evidence="5">The sequence shown here is derived from an EMBL/GenBank/DDBJ whole genome shotgun (WGS) entry which is preliminary data.</text>
</comment>